<evidence type="ECO:0000313" key="2">
    <source>
        <dbReference type="EMBL" id="VDP93245.1"/>
    </source>
</evidence>
<dbReference type="Proteomes" id="UP000272942">
    <property type="component" value="Unassembled WGS sequence"/>
</dbReference>
<accession>A0A183B9T6</accession>
<name>A0A183B9T6_9TREM</name>
<sequence length="286" mass="31412">MSSRIPHSIQQDYKQVTPVETNGFVHSPDRSMDPVPENEDDNHVDVDDAVDQNTEATYQTDRVVPIVNCPGPVQSIVNRHSVHEIETPNRLKLPEHQPVSSTPHAVRDQCLSIQLNVPPLRRAPRSDDPAQRSANGVSGRVIRFVLAITPKTLFLDVNPTLRPINVSMPEELEVASAVPLVPELPQPASVRLRCHNSDTKTPAPCLTTAAQHPVPVTSPKSRPIFSPKGKRKLRDIKAKVHSRSLSNIRQLDKIDSDVLDPLNRTLLGSDRGLGSGLTASVHTLPT</sequence>
<evidence type="ECO:0000313" key="3">
    <source>
        <dbReference type="Proteomes" id="UP000272942"/>
    </source>
</evidence>
<evidence type="ECO:0000256" key="1">
    <source>
        <dbReference type="SAM" id="MobiDB-lite"/>
    </source>
</evidence>
<protein>
    <submittedName>
        <fullName evidence="2 4">Uncharacterized protein</fullName>
    </submittedName>
</protein>
<gene>
    <name evidence="2" type="ORF">ECPE_LOCUS15973</name>
</gene>
<feature type="compositionally biased region" description="Polar residues" evidence="1">
    <location>
        <begin position="1"/>
        <end position="20"/>
    </location>
</feature>
<organism evidence="4">
    <name type="scientific">Echinostoma caproni</name>
    <dbReference type="NCBI Taxonomy" id="27848"/>
    <lineage>
        <taxon>Eukaryota</taxon>
        <taxon>Metazoa</taxon>
        <taxon>Spiralia</taxon>
        <taxon>Lophotrochozoa</taxon>
        <taxon>Platyhelminthes</taxon>
        <taxon>Trematoda</taxon>
        <taxon>Digenea</taxon>
        <taxon>Plagiorchiida</taxon>
        <taxon>Echinostomata</taxon>
        <taxon>Echinostomatoidea</taxon>
        <taxon>Echinostomatidae</taxon>
        <taxon>Echinostoma</taxon>
    </lineage>
</organism>
<reference evidence="4" key="1">
    <citation type="submission" date="2016-06" db="UniProtKB">
        <authorList>
            <consortium name="WormBaseParasite"/>
        </authorList>
    </citation>
    <scope>IDENTIFICATION</scope>
</reference>
<feature type="region of interest" description="Disordered" evidence="1">
    <location>
        <begin position="1"/>
        <end position="43"/>
    </location>
</feature>
<dbReference type="EMBL" id="UZAN01062495">
    <property type="protein sequence ID" value="VDP93245.1"/>
    <property type="molecule type" value="Genomic_DNA"/>
</dbReference>
<dbReference type="WBParaSite" id="ECPE_0001601101-mRNA-1">
    <property type="protein sequence ID" value="ECPE_0001601101-mRNA-1"/>
    <property type="gene ID" value="ECPE_0001601101"/>
</dbReference>
<feature type="region of interest" description="Disordered" evidence="1">
    <location>
        <begin position="212"/>
        <end position="233"/>
    </location>
</feature>
<evidence type="ECO:0000313" key="4">
    <source>
        <dbReference type="WBParaSite" id="ECPE_0001601101-mRNA-1"/>
    </source>
</evidence>
<reference evidence="2 3" key="2">
    <citation type="submission" date="2018-11" db="EMBL/GenBank/DDBJ databases">
        <authorList>
            <consortium name="Pathogen Informatics"/>
        </authorList>
    </citation>
    <scope>NUCLEOTIDE SEQUENCE [LARGE SCALE GENOMIC DNA]</scope>
    <source>
        <strain evidence="2 3">Egypt</strain>
    </source>
</reference>
<keyword evidence="3" id="KW-1185">Reference proteome</keyword>
<dbReference type="AlphaFoldDB" id="A0A183B9T6"/>
<proteinExistence type="predicted"/>